<dbReference type="SMART" id="SM00490">
    <property type="entry name" value="HELICc"/>
    <property type="match status" value="1"/>
</dbReference>
<dbReference type="PANTHER" id="PTHR18934">
    <property type="entry name" value="ATP-DEPENDENT RNA HELICASE"/>
    <property type="match status" value="1"/>
</dbReference>
<dbReference type="Proteomes" id="UP000887574">
    <property type="component" value="Unplaced"/>
</dbReference>
<dbReference type="WBParaSite" id="jg10025">
    <property type="protein sequence ID" value="jg10025"/>
    <property type="gene ID" value="jg10025"/>
</dbReference>
<dbReference type="Gene3D" id="1.10.10.2130">
    <property type="entry name" value="DEAH helicase family, winged-helix domain"/>
    <property type="match status" value="1"/>
</dbReference>
<keyword evidence="3" id="KW-0547">Nucleotide-binding</keyword>
<dbReference type="SUPFAM" id="SSF52540">
    <property type="entry name" value="P-loop containing nucleoside triphosphate hydrolases"/>
    <property type="match status" value="1"/>
</dbReference>
<evidence type="ECO:0000313" key="7">
    <source>
        <dbReference type="WBParaSite" id="jg10025"/>
    </source>
</evidence>
<evidence type="ECO:0000256" key="4">
    <source>
        <dbReference type="ARBA" id="ARBA00047984"/>
    </source>
</evidence>
<evidence type="ECO:0000256" key="2">
    <source>
        <dbReference type="ARBA" id="ARBA00022801"/>
    </source>
</evidence>
<keyword evidence="6" id="KW-1185">Reference proteome</keyword>
<feature type="domain" description="Helicase C-terminal" evidence="5">
    <location>
        <begin position="48"/>
        <end position="212"/>
    </location>
</feature>
<dbReference type="Gene3D" id="3.40.50.300">
    <property type="entry name" value="P-loop containing nucleotide triphosphate hydrolases"/>
    <property type="match status" value="1"/>
</dbReference>
<dbReference type="CDD" id="cd18791">
    <property type="entry name" value="SF2_C_RHA"/>
    <property type="match status" value="1"/>
</dbReference>
<dbReference type="PANTHER" id="PTHR18934:SF118">
    <property type="entry name" value="ATP-DEPENDENT RNA HELICASE DHX33"/>
    <property type="match status" value="1"/>
</dbReference>
<evidence type="ECO:0000256" key="3">
    <source>
        <dbReference type="ARBA" id="ARBA00022806"/>
    </source>
</evidence>
<dbReference type="PROSITE" id="PS51194">
    <property type="entry name" value="HELICASE_CTER"/>
    <property type="match status" value="1"/>
</dbReference>
<proteinExistence type="predicted"/>
<dbReference type="InterPro" id="IPR042035">
    <property type="entry name" value="DEAH_win-hel_dom"/>
</dbReference>
<dbReference type="InterPro" id="IPR027417">
    <property type="entry name" value="P-loop_NTPase"/>
</dbReference>
<evidence type="ECO:0000259" key="5">
    <source>
        <dbReference type="PROSITE" id="PS51194"/>
    </source>
</evidence>
<dbReference type="GO" id="GO:0004386">
    <property type="term" value="F:helicase activity"/>
    <property type="evidence" value="ECO:0007669"/>
    <property type="project" value="UniProtKB-KW"/>
</dbReference>
<dbReference type="InterPro" id="IPR001650">
    <property type="entry name" value="Helicase_C-like"/>
</dbReference>
<dbReference type="AlphaFoldDB" id="A0A915CK79"/>
<dbReference type="EC" id="3.6.4.13" evidence="1"/>
<keyword evidence="3" id="KW-0347">Helicase</keyword>
<accession>A0A915CK79</accession>
<dbReference type="GO" id="GO:0016787">
    <property type="term" value="F:hydrolase activity"/>
    <property type="evidence" value="ECO:0007669"/>
    <property type="project" value="UniProtKB-KW"/>
</dbReference>
<reference evidence="7" key="1">
    <citation type="submission" date="2022-11" db="UniProtKB">
        <authorList>
            <consortium name="WormBaseParasite"/>
        </authorList>
    </citation>
    <scope>IDENTIFICATION</scope>
</reference>
<keyword evidence="3" id="KW-0067">ATP-binding</keyword>
<sequence>MSATIQSDKFSAYFNQAPVFYVKGRSHQVEMYCANEVSAGDDDYLYNSVATVLKLHRTEPLENGFLVFLTGQEEIDLACKIVFQEVTPEMKHSITALPLYSSVTPFQQAKIFQPVPRNSRKVIFATNIAETSITIPGIRIVVDSGKVKQKSFTSQNRVDVLKKFVDTQSPEIWRTNLSSVVLDLVKMGLRKMKKIQLIDPPDPSTWKQQWMN</sequence>
<evidence type="ECO:0000313" key="6">
    <source>
        <dbReference type="Proteomes" id="UP000887574"/>
    </source>
</evidence>
<dbReference type="GO" id="GO:0005524">
    <property type="term" value="F:ATP binding"/>
    <property type="evidence" value="ECO:0007669"/>
    <property type="project" value="UniProtKB-KW"/>
</dbReference>
<evidence type="ECO:0000256" key="1">
    <source>
        <dbReference type="ARBA" id="ARBA00012552"/>
    </source>
</evidence>
<dbReference type="GO" id="GO:0003723">
    <property type="term" value="F:RNA binding"/>
    <property type="evidence" value="ECO:0007669"/>
    <property type="project" value="TreeGrafter"/>
</dbReference>
<dbReference type="Pfam" id="PF00271">
    <property type="entry name" value="Helicase_C"/>
    <property type="match status" value="1"/>
</dbReference>
<name>A0A915CK79_9BILA</name>
<comment type="catalytic activity">
    <reaction evidence="4">
        <text>ATP + H2O = ADP + phosphate + H(+)</text>
        <dbReference type="Rhea" id="RHEA:13065"/>
        <dbReference type="ChEBI" id="CHEBI:15377"/>
        <dbReference type="ChEBI" id="CHEBI:15378"/>
        <dbReference type="ChEBI" id="CHEBI:30616"/>
        <dbReference type="ChEBI" id="CHEBI:43474"/>
        <dbReference type="ChEBI" id="CHEBI:456216"/>
        <dbReference type="EC" id="3.6.4.13"/>
    </reaction>
</comment>
<protein>
    <recommendedName>
        <fullName evidence="1">RNA helicase</fullName>
        <ecNumber evidence="1">3.6.4.13</ecNumber>
    </recommendedName>
</protein>
<keyword evidence="2" id="KW-0378">Hydrolase</keyword>
<organism evidence="6 7">
    <name type="scientific">Ditylenchus dipsaci</name>
    <dbReference type="NCBI Taxonomy" id="166011"/>
    <lineage>
        <taxon>Eukaryota</taxon>
        <taxon>Metazoa</taxon>
        <taxon>Ecdysozoa</taxon>
        <taxon>Nematoda</taxon>
        <taxon>Chromadorea</taxon>
        <taxon>Rhabditida</taxon>
        <taxon>Tylenchina</taxon>
        <taxon>Tylenchomorpha</taxon>
        <taxon>Sphaerularioidea</taxon>
        <taxon>Anguinidae</taxon>
        <taxon>Anguininae</taxon>
        <taxon>Ditylenchus</taxon>
    </lineage>
</organism>